<evidence type="ECO:0000313" key="4">
    <source>
        <dbReference type="Proteomes" id="UP000467305"/>
    </source>
</evidence>
<dbReference type="EMBL" id="WAAU01000008">
    <property type="protein sequence ID" value="KAB1159458.1"/>
    <property type="molecule type" value="Genomic_DNA"/>
</dbReference>
<keyword evidence="1" id="KW-1133">Transmembrane helix</keyword>
<keyword evidence="1" id="KW-0812">Transmembrane</keyword>
<comment type="caution">
    <text evidence="3">The sequence shown here is derived from an EMBL/GenBank/DDBJ whole genome shotgun (WGS) entry which is preliminary data.</text>
</comment>
<dbReference type="InterPro" id="IPR052173">
    <property type="entry name" value="Beta-lactam_resp_regulator"/>
</dbReference>
<keyword evidence="4" id="KW-1185">Reference proteome</keyword>
<dbReference type="AlphaFoldDB" id="A0A7J5APB8"/>
<dbReference type="OrthoDB" id="1522859at2"/>
<feature type="domain" description="Peptidase M56" evidence="2">
    <location>
        <begin position="128"/>
        <end position="239"/>
    </location>
</feature>
<evidence type="ECO:0000256" key="1">
    <source>
        <dbReference type="SAM" id="Phobius"/>
    </source>
</evidence>
<feature type="transmembrane region" description="Helical" evidence="1">
    <location>
        <begin position="6"/>
        <end position="22"/>
    </location>
</feature>
<evidence type="ECO:0000313" key="3">
    <source>
        <dbReference type="EMBL" id="KAB1159458.1"/>
    </source>
</evidence>
<reference evidence="3 4" key="1">
    <citation type="submission" date="2019-09" db="EMBL/GenBank/DDBJ databases">
        <authorList>
            <person name="Cao W.R."/>
        </authorList>
    </citation>
    <scope>NUCLEOTIDE SEQUENCE [LARGE SCALE GENOMIC DNA]</scope>
    <source>
        <strain evidence="4">a4</strain>
    </source>
</reference>
<organism evidence="3 4">
    <name type="scientific">Tenacibaculum aiptasiae</name>
    <dbReference type="NCBI Taxonomy" id="426481"/>
    <lineage>
        <taxon>Bacteria</taxon>
        <taxon>Pseudomonadati</taxon>
        <taxon>Bacteroidota</taxon>
        <taxon>Flavobacteriia</taxon>
        <taxon>Flavobacteriales</taxon>
        <taxon>Flavobacteriaceae</taxon>
        <taxon>Tenacibaculum</taxon>
    </lineage>
</organism>
<sequence>MMYFFIKSTVCVSLLFVFYKLFLERQKMHQFNRFYLLAMLLMAIIFPNLKIYMESPIENISSISTIQNNTYFTYFFYLYIIVTSFLLVRFIKSLVAILKRIFKNKHIKKYKNVSLILLDEKILPHTFLSYVFLNKEDYKSKNIAQELYTHEYTHAIQKHTIDVLFTELFQIVFWFNPLTHLITKAIKLNHEFIADECVIATHKNQYSYQNMLLDLATFHNSNVLTSNVNYSLTKQRFLMMNKRTPSVLKRIIQIAVLPLFTLVFLFIADITTNKEEHHHNEEHRSYTESSLKEHE</sequence>
<dbReference type="PANTHER" id="PTHR34978:SF3">
    <property type="entry name" value="SLR0241 PROTEIN"/>
    <property type="match status" value="1"/>
</dbReference>
<feature type="transmembrane region" description="Helical" evidence="1">
    <location>
        <begin position="34"/>
        <end position="53"/>
    </location>
</feature>
<protein>
    <recommendedName>
        <fullName evidence="2">Peptidase M56 domain-containing protein</fullName>
    </recommendedName>
</protein>
<dbReference type="PANTHER" id="PTHR34978">
    <property type="entry name" value="POSSIBLE SENSOR-TRANSDUCER PROTEIN BLAR"/>
    <property type="match status" value="1"/>
</dbReference>
<evidence type="ECO:0000259" key="2">
    <source>
        <dbReference type="Pfam" id="PF05569"/>
    </source>
</evidence>
<dbReference type="Proteomes" id="UP000467305">
    <property type="component" value="Unassembled WGS sequence"/>
</dbReference>
<feature type="transmembrane region" description="Helical" evidence="1">
    <location>
        <begin position="247"/>
        <end position="268"/>
    </location>
</feature>
<name>A0A7J5APB8_9FLAO</name>
<dbReference type="InterPro" id="IPR008756">
    <property type="entry name" value="Peptidase_M56"/>
</dbReference>
<keyword evidence="1" id="KW-0472">Membrane</keyword>
<dbReference type="Pfam" id="PF05569">
    <property type="entry name" value="Peptidase_M56"/>
    <property type="match status" value="1"/>
</dbReference>
<dbReference type="RefSeq" id="WP_150898677.1">
    <property type="nucleotide sequence ID" value="NZ_WAAU01000008.1"/>
</dbReference>
<feature type="transmembrane region" description="Helical" evidence="1">
    <location>
        <begin position="73"/>
        <end position="98"/>
    </location>
</feature>
<gene>
    <name evidence="3" type="ORF">F7018_03865</name>
</gene>
<proteinExistence type="predicted"/>
<accession>A0A7J5APB8</accession>